<reference evidence="2 3" key="1">
    <citation type="submission" date="2019-11" db="EMBL/GenBank/DDBJ databases">
        <title>Comparative genomics of hydrocarbon-degrading Desulfosarcina strains.</title>
        <authorList>
            <person name="Watanabe M."/>
            <person name="Kojima H."/>
            <person name="Fukui M."/>
        </authorList>
    </citation>
    <scope>NUCLEOTIDE SEQUENCE [LARGE SCALE GENOMIC DNA]</scope>
    <source>
        <strain evidence="2 3">PP31</strain>
    </source>
</reference>
<dbReference type="SUPFAM" id="SSF53474">
    <property type="entry name" value="alpha/beta-Hydrolases"/>
    <property type="match status" value="1"/>
</dbReference>
<organism evidence="2 3">
    <name type="scientific">Desulfosarcina widdelii</name>
    <dbReference type="NCBI Taxonomy" id="947919"/>
    <lineage>
        <taxon>Bacteria</taxon>
        <taxon>Pseudomonadati</taxon>
        <taxon>Thermodesulfobacteriota</taxon>
        <taxon>Desulfobacteria</taxon>
        <taxon>Desulfobacterales</taxon>
        <taxon>Desulfosarcinaceae</taxon>
        <taxon>Desulfosarcina</taxon>
    </lineage>
</organism>
<keyword evidence="3" id="KW-1185">Reference proteome</keyword>
<dbReference type="Gene3D" id="3.40.50.1820">
    <property type="entry name" value="alpha/beta hydrolase"/>
    <property type="match status" value="1"/>
</dbReference>
<dbReference type="Pfam" id="PF06821">
    <property type="entry name" value="Ser_hydrolase"/>
    <property type="match status" value="1"/>
</dbReference>
<gene>
    <name evidence="2" type="ORF">DSCW_25300</name>
</gene>
<evidence type="ECO:0008006" key="4">
    <source>
        <dbReference type="Google" id="ProtNLM"/>
    </source>
</evidence>
<sequence length="271" mass="29985">MIVGIVQGLVVLFVGSSLLLYLFQGKMIFFPQPTASANLSRYADREIRLKHGDVTLTGWFFNNGIDANHPLIVYYGGNAEDVSLNFADLGRFTARSFLFMNYRGYGQSQGRPSERALCDDALFIFDRVIASEGIDPSHVVLMGRSLGSGVAVHVAASRRVGGVVLVTPFDSLVNVARAHYPIFPVKWLLRHRFDSAVLAPDIVTPALFLTASHDQIVPPRFAENLRRVWSGPTTAVRIEGTDHNTIETSPDYWEAVNAFLSADSRLENKTE</sequence>
<name>A0A5K7Z5B9_9BACT</name>
<dbReference type="KEGG" id="dwd:DSCW_25300"/>
<dbReference type="Proteomes" id="UP000427769">
    <property type="component" value="Chromosome"/>
</dbReference>
<dbReference type="InterPro" id="IPR029058">
    <property type="entry name" value="AB_hydrolase_fold"/>
</dbReference>
<evidence type="ECO:0000313" key="3">
    <source>
        <dbReference type="Proteomes" id="UP000427769"/>
    </source>
</evidence>
<proteinExistence type="predicted"/>
<accession>A0A5K7Z5B9</accession>
<dbReference type="RefSeq" id="WP_155304065.1">
    <property type="nucleotide sequence ID" value="NZ_AP021875.1"/>
</dbReference>
<evidence type="ECO:0000256" key="1">
    <source>
        <dbReference type="SAM" id="Phobius"/>
    </source>
</evidence>
<dbReference type="PANTHER" id="PTHR12277">
    <property type="entry name" value="ALPHA/BETA HYDROLASE DOMAIN-CONTAINING PROTEIN"/>
    <property type="match status" value="1"/>
</dbReference>
<feature type="transmembrane region" description="Helical" evidence="1">
    <location>
        <begin position="6"/>
        <end position="23"/>
    </location>
</feature>
<keyword evidence="1" id="KW-1133">Transmembrane helix</keyword>
<dbReference type="EMBL" id="AP021875">
    <property type="protein sequence ID" value="BBO75113.1"/>
    <property type="molecule type" value="Genomic_DNA"/>
</dbReference>
<dbReference type="PANTHER" id="PTHR12277:SF81">
    <property type="entry name" value="PROTEIN ABHD13"/>
    <property type="match status" value="1"/>
</dbReference>
<keyword evidence="1" id="KW-0472">Membrane</keyword>
<protein>
    <recommendedName>
        <fullName evidence="4">Alpha/beta hydrolase</fullName>
    </recommendedName>
</protein>
<keyword evidence="1" id="KW-0812">Transmembrane</keyword>
<dbReference type="OrthoDB" id="9777090at2"/>
<dbReference type="AlphaFoldDB" id="A0A5K7Z5B9"/>
<evidence type="ECO:0000313" key="2">
    <source>
        <dbReference type="EMBL" id="BBO75113.1"/>
    </source>
</evidence>
<dbReference type="InterPro" id="IPR010662">
    <property type="entry name" value="RBBP9/YdeN"/>
</dbReference>